<evidence type="ECO:0000256" key="2">
    <source>
        <dbReference type="ARBA" id="ARBA00022448"/>
    </source>
</evidence>
<feature type="transmembrane region" description="Helical" evidence="7">
    <location>
        <begin position="143"/>
        <end position="165"/>
    </location>
</feature>
<evidence type="ECO:0000256" key="4">
    <source>
        <dbReference type="ARBA" id="ARBA00022692"/>
    </source>
</evidence>
<feature type="transmembrane region" description="Helical" evidence="7">
    <location>
        <begin position="63"/>
        <end position="80"/>
    </location>
</feature>
<dbReference type="OrthoDB" id="7854755at2"/>
<evidence type="ECO:0000256" key="1">
    <source>
        <dbReference type="ARBA" id="ARBA00004651"/>
    </source>
</evidence>
<dbReference type="AlphaFoldDB" id="A0A844HT13"/>
<organism evidence="9 10">
    <name type="scientific">Paracoccus litorisediminis</name>
    <dbReference type="NCBI Taxonomy" id="2006130"/>
    <lineage>
        <taxon>Bacteria</taxon>
        <taxon>Pseudomonadati</taxon>
        <taxon>Pseudomonadota</taxon>
        <taxon>Alphaproteobacteria</taxon>
        <taxon>Rhodobacterales</taxon>
        <taxon>Paracoccaceae</taxon>
        <taxon>Paracoccus</taxon>
    </lineage>
</organism>
<evidence type="ECO:0000313" key="9">
    <source>
        <dbReference type="EMBL" id="MTH61355.1"/>
    </source>
</evidence>
<keyword evidence="7" id="KW-0997">Cell inner membrane</keyword>
<reference evidence="9 10" key="1">
    <citation type="submission" date="2019-11" db="EMBL/GenBank/DDBJ databases">
        <authorList>
            <person name="Dong K."/>
        </authorList>
    </citation>
    <scope>NUCLEOTIDE SEQUENCE [LARGE SCALE GENOMIC DNA]</scope>
    <source>
        <strain evidence="9 10">NBRC 112902</strain>
    </source>
</reference>
<protein>
    <recommendedName>
        <fullName evidence="7">TRAP transporter small permease protein</fullName>
    </recommendedName>
</protein>
<comment type="caution">
    <text evidence="9">The sequence shown here is derived from an EMBL/GenBank/DDBJ whole genome shotgun (WGS) entry which is preliminary data.</text>
</comment>
<dbReference type="EMBL" id="WMIG01000015">
    <property type="protein sequence ID" value="MTH61355.1"/>
    <property type="molecule type" value="Genomic_DNA"/>
</dbReference>
<proteinExistence type="inferred from homology"/>
<gene>
    <name evidence="9" type="ORF">GL300_19255</name>
</gene>
<keyword evidence="6 7" id="KW-0472">Membrane</keyword>
<feature type="domain" description="Tripartite ATP-independent periplasmic transporters DctQ component" evidence="8">
    <location>
        <begin position="40"/>
        <end position="165"/>
    </location>
</feature>
<comment type="subcellular location">
    <subcellularLocation>
        <location evidence="7">Cell inner membrane</location>
        <topology evidence="7">Multi-pass membrane protein</topology>
    </subcellularLocation>
    <subcellularLocation>
        <location evidence="1">Cell membrane</location>
        <topology evidence="1">Multi-pass membrane protein</topology>
    </subcellularLocation>
</comment>
<comment type="function">
    <text evidence="7">Part of the tripartite ATP-independent periplasmic (TRAP) transport system.</text>
</comment>
<name>A0A844HT13_9RHOB</name>
<keyword evidence="4 7" id="KW-0812">Transmembrane</keyword>
<evidence type="ECO:0000256" key="7">
    <source>
        <dbReference type="RuleBase" id="RU369079"/>
    </source>
</evidence>
<dbReference type="InterPro" id="IPR055348">
    <property type="entry name" value="DctQ"/>
</dbReference>
<dbReference type="Proteomes" id="UP000449846">
    <property type="component" value="Unassembled WGS sequence"/>
</dbReference>
<dbReference type="GO" id="GO:0005886">
    <property type="term" value="C:plasma membrane"/>
    <property type="evidence" value="ECO:0007669"/>
    <property type="project" value="UniProtKB-SubCell"/>
</dbReference>
<sequence length="185" mass="20806">MSRLGVRVRAFARSPLMLQTFNRWLGWICAAISGLSLILMTLVAFIDSIGRQIGKPLPGAGEYVTFALMIFFFAAMPLVMRDDAHIRVGLFSDLYKPRLTRIERRFTGLFEVFAMAGLGWMMFDQAGRLDRFGTLSVYFEIPMAPWTYASAGFCAVAVWFAVLGLRHVLTDRGPHPHALPDEENP</sequence>
<dbReference type="GO" id="GO:0022857">
    <property type="term" value="F:transmembrane transporter activity"/>
    <property type="evidence" value="ECO:0007669"/>
    <property type="project" value="UniProtKB-UniRule"/>
</dbReference>
<evidence type="ECO:0000313" key="10">
    <source>
        <dbReference type="Proteomes" id="UP000449846"/>
    </source>
</evidence>
<keyword evidence="2 7" id="KW-0813">Transport</keyword>
<keyword evidence="5 7" id="KW-1133">Transmembrane helix</keyword>
<comment type="subunit">
    <text evidence="7">The complex comprises the extracytoplasmic solute receptor protein and the two transmembrane proteins.</text>
</comment>
<dbReference type="Pfam" id="PF04290">
    <property type="entry name" value="DctQ"/>
    <property type="match status" value="1"/>
</dbReference>
<feature type="transmembrane region" description="Helical" evidence="7">
    <location>
        <begin position="21"/>
        <end position="43"/>
    </location>
</feature>
<comment type="similarity">
    <text evidence="7">Belongs to the TRAP transporter small permease family.</text>
</comment>
<evidence type="ECO:0000259" key="8">
    <source>
        <dbReference type="Pfam" id="PF04290"/>
    </source>
</evidence>
<evidence type="ECO:0000256" key="5">
    <source>
        <dbReference type="ARBA" id="ARBA00022989"/>
    </source>
</evidence>
<accession>A0A844HT13</accession>
<keyword evidence="3" id="KW-1003">Cell membrane</keyword>
<evidence type="ECO:0000256" key="3">
    <source>
        <dbReference type="ARBA" id="ARBA00022475"/>
    </source>
</evidence>
<evidence type="ECO:0000256" key="6">
    <source>
        <dbReference type="ARBA" id="ARBA00023136"/>
    </source>
</evidence>
<feature type="transmembrane region" description="Helical" evidence="7">
    <location>
        <begin position="106"/>
        <end position="123"/>
    </location>
</feature>
<keyword evidence="10" id="KW-1185">Reference proteome</keyword>